<comment type="caution">
    <text evidence="3">The sequence shown here is derived from an EMBL/GenBank/DDBJ whole genome shotgun (WGS) entry which is preliminary data.</text>
</comment>
<evidence type="ECO:0000256" key="1">
    <source>
        <dbReference type="SAM" id="MobiDB-lite"/>
    </source>
</evidence>
<dbReference type="CDD" id="cd00085">
    <property type="entry name" value="HNHc"/>
    <property type="match status" value="1"/>
</dbReference>
<feature type="domain" description="HNH nuclease" evidence="2">
    <location>
        <begin position="44"/>
        <end position="96"/>
    </location>
</feature>
<gene>
    <name evidence="3" type="ORF">MHIP_55190</name>
</gene>
<name>A0A7I9ZWB1_9MYCO</name>
<feature type="region of interest" description="Disordered" evidence="1">
    <location>
        <begin position="94"/>
        <end position="124"/>
    </location>
</feature>
<keyword evidence="4" id="KW-1185">Reference proteome</keyword>
<evidence type="ECO:0000259" key="2">
    <source>
        <dbReference type="SMART" id="SM00507"/>
    </source>
</evidence>
<feature type="compositionally biased region" description="Basic and acidic residues" evidence="1">
    <location>
        <begin position="94"/>
        <end position="103"/>
    </location>
</feature>
<sequence>MPNRPPYVCSRCRRAVPSGQRCPCRAGDRPSPSSGVTSTWRYRKLRKFYLDGHPQCERSECPYPATEADHIKPVHQYPDLALDPENLMALCRDHHQAKTNADRRRTRKPRDDGDDEFTVAMPPR</sequence>
<dbReference type="InterPro" id="IPR003615">
    <property type="entry name" value="HNH_nuc"/>
</dbReference>
<dbReference type="GO" id="GO:0003676">
    <property type="term" value="F:nucleic acid binding"/>
    <property type="evidence" value="ECO:0007669"/>
    <property type="project" value="InterPro"/>
</dbReference>
<dbReference type="GO" id="GO:0004519">
    <property type="term" value="F:endonuclease activity"/>
    <property type="evidence" value="ECO:0007669"/>
    <property type="project" value="InterPro"/>
</dbReference>
<reference evidence="3 4" key="1">
    <citation type="journal article" date="2019" name="Emerg. Microbes Infect.">
        <title>Comprehensive subspecies identification of 175 nontuberculous mycobacteria species based on 7547 genomic profiles.</title>
        <authorList>
            <person name="Matsumoto Y."/>
            <person name="Kinjo T."/>
            <person name="Motooka D."/>
            <person name="Nabeya D."/>
            <person name="Jung N."/>
            <person name="Uechi K."/>
            <person name="Horii T."/>
            <person name="Iida T."/>
            <person name="Fujita J."/>
            <person name="Nakamura S."/>
        </authorList>
    </citation>
    <scope>NUCLEOTIDE SEQUENCE [LARGE SCALE GENOMIC DNA]</scope>
    <source>
        <strain evidence="3 4">JCM 30996</strain>
    </source>
</reference>
<evidence type="ECO:0000313" key="4">
    <source>
        <dbReference type="Proteomes" id="UP000465304"/>
    </source>
</evidence>
<organism evidence="3 4">
    <name type="scientific">Mycolicibacterium hippocampi</name>
    <dbReference type="NCBI Taxonomy" id="659824"/>
    <lineage>
        <taxon>Bacteria</taxon>
        <taxon>Bacillati</taxon>
        <taxon>Actinomycetota</taxon>
        <taxon>Actinomycetes</taxon>
        <taxon>Mycobacteriales</taxon>
        <taxon>Mycobacteriaceae</taxon>
        <taxon>Mycolicibacterium</taxon>
    </lineage>
</organism>
<dbReference type="GO" id="GO:0008270">
    <property type="term" value="F:zinc ion binding"/>
    <property type="evidence" value="ECO:0007669"/>
    <property type="project" value="InterPro"/>
</dbReference>
<dbReference type="Proteomes" id="UP000465304">
    <property type="component" value="Unassembled WGS sequence"/>
</dbReference>
<evidence type="ECO:0000313" key="3">
    <source>
        <dbReference type="EMBL" id="GFH05036.1"/>
    </source>
</evidence>
<dbReference type="RefSeq" id="WP_237166663.1">
    <property type="nucleotide sequence ID" value="NZ_BLLB01000002.1"/>
</dbReference>
<dbReference type="EMBL" id="BLLB01000002">
    <property type="protein sequence ID" value="GFH05036.1"/>
    <property type="molecule type" value="Genomic_DNA"/>
</dbReference>
<accession>A0A7I9ZWB1</accession>
<dbReference type="InterPro" id="IPR002711">
    <property type="entry name" value="HNH"/>
</dbReference>
<dbReference type="Gene3D" id="1.10.30.50">
    <property type="match status" value="1"/>
</dbReference>
<dbReference type="SMART" id="SM00507">
    <property type="entry name" value="HNHc"/>
    <property type="match status" value="1"/>
</dbReference>
<protein>
    <recommendedName>
        <fullName evidence="2">HNH nuclease domain-containing protein</fullName>
    </recommendedName>
</protein>
<dbReference type="Pfam" id="PF01844">
    <property type="entry name" value="HNH"/>
    <property type="match status" value="1"/>
</dbReference>
<proteinExistence type="predicted"/>
<dbReference type="AlphaFoldDB" id="A0A7I9ZWB1"/>